<evidence type="ECO:0000256" key="9">
    <source>
        <dbReference type="ARBA" id="ARBA00023136"/>
    </source>
</evidence>
<evidence type="ECO:0000313" key="13">
    <source>
        <dbReference type="EMBL" id="MBE6093488.1"/>
    </source>
</evidence>
<evidence type="ECO:0000256" key="3">
    <source>
        <dbReference type="ARBA" id="ARBA00022475"/>
    </source>
</evidence>
<dbReference type="GO" id="GO:0005886">
    <property type="term" value="C:plasma membrane"/>
    <property type="evidence" value="ECO:0007669"/>
    <property type="project" value="UniProtKB-SubCell"/>
</dbReference>
<evidence type="ECO:0000256" key="4">
    <source>
        <dbReference type="ARBA" id="ARBA00022692"/>
    </source>
</evidence>
<evidence type="ECO:0000256" key="10">
    <source>
        <dbReference type="SAM" id="Phobius"/>
    </source>
</evidence>
<keyword evidence="4 10" id="KW-0812">Transmembrane</keyword>
<evidence type="ECO:0000256" key="6">
    <source>
        <dbReference type="ARBA" id="ARBA00022807"/>
    </source>
</evidence>
<dbReference type="InterPro" id="IPR039421">
    <property type="entry name" value="Type_1_exporter"/>
</dbReference>
<keyword evidence="2" id="KW-0813">Transport</keyword>
<feature type="transmembrane region" description="Helical" evidence="10">
    <location>
        <begin position="609"/>
        <end position="633"/>
    </location>
</feature>
<dbReference type="PANTHER" id="PTHR24221">
    <property type="entry name" value="ATP-BINDING CASSETTE SUB-FAMILY B"/>
    <property type="match status" value="1"/>
</dbReference>
<dbReference type="AlphaFoldDB" id="A0A927ZTE6"/>
<dbReference type="Gene3D" id="1.20.1560.10">
    <property type="entry name" value="ABC transporter type 1, transmembrane domain"/>
    <property type="match status" value="1"/>
</dbReference>
<feature type="transmembrane region" description="Helical" evidence="10">
    <location>
        <begin position="569"/>
        <end position="589"/>
    </location>
</feature>
<dbReference type="GO" id="GO:0008234">
    <property type="term" value="F:cysteine-type peptidase activity"/>
    <property type="evidence" value="ECO:0007669"/>
    <property type="project" value="UniProtKB-KW"/>
</dbReference>
<keyword evidence="3" id="KW-1003">Cell membrane</keyword>
<feature type="transmembrane region" description="Helical" evidence="10">
    <location>
        <begin position="488"/>
        <end position="505"/>
    </location>
</feature>
<comment type="caution">
    <text evidence="13">The sequence shown here is derived from an EMBL/GenBank/DDBJ whole genome shotgun (WGS) entry which is preliminary data.</text>
</comment>
<dbReference type="InterPro" id="IPR022515">
    <property type="entry name" value="NHPM_micro_ABC2"/>
</dbReference>
<dbReference type="SUPFAM" id="SSF52540">
    <property type="entry name" value="P-loop containing nucleoside triphosphate hydrolases"/>
    <property type="match status" value="1"/>
</dbReference>
<dbReference type="PANTHER" id="PTHR24221:SF654">
    <property type="entry name" value="ATP-BINDING CASSETTE SUB-FAMILY B MEMBER 6"/>
    <property type="match status" value="1"/>
</dbReference>
<dbReference type="PROSITE" id="PS00211">
    <property type="entry name" value="ABC_TRANSPORTER_1"/>
    <property type="match status" value="1"/>
</dbReference>
<sequence>MTRKLFAGERFLLEDDKGFWQVLSGCIEVYATTQKSDELSFHQCYLVEKKPGDAIFPALDEFGEVRMQAYAAEDAEMAFITWQELTPDKLRPLMEAWFSSLVQIPWIRLLADKGDDMLQRWQKKDLLKGAQTSEQLHEEFLTHEGILAMLAGVRFGAQDKRLARQIRLREKAKTLLVENGIRGLLGEETLYIGGSEINQHGALLKQAAFAVRQVAAALAMPHENIGLDEETCRKLDEAALLRRLMQKGNMQMRLVTLPDDWHKKDTGVLLGFYTGEKGKEIAALIPETPESYRMFVPEQPEGIVLTEAEIRHIGKDAFQCYAGFPARALKLWDLMKFMFRQCWLADYRTILVCSLFAGLIPLATPIITETIFQDIIPILDRQGLATVTQALLVTSFTTAALSIVRSIAVLRISNRIEITAEAALWGRLMTLPTSFFRRFTVGELASRMGGIGIAKNLVSGEFVASILSFIFSFWSIFLMCYYSMKLTAAAVVVWLVYSLFVALVLRRVLFFQRKIIEAGNKSAGTVQQIFAGLSKFRVQAAEEQAYNLWSRTFGEHWNWALKLRWQNNYTSIISSIQPFILTMILYWIAVYGMNEVSPDGKTVKTGIGYAQFIAFNAAYSSFNGVMGGAIGLISQYFAIQPQLENLRPILEAVPETTEDKQEAGQLTGAIEVSRLSFAYSCMVPDGKGGTVETEGEEVLKDVSFSIAAGENVAIVGKSGSGKSTLVRLLLGFETPKRGSIFFDGQDLAELALPSVRSQMGVVLQNGQLMTGDIYTNIVGTRMLTQDAAWEAAEAAGIAEDIADMPMGMQTVISEGSSNISGGQRQRILIARALAGKPAILIFDEATSALDNRSQAIVTRSLDKLKSTRIVVAHRLSTIRQCDRIIVMDNGRIAEMGGFDELVEKGGLFADLVKRQVT</sequence>
<dbReference type="FunFam" id="3.40.50.300:FF:000299">
    <property type="entry name" value="ABC transporter ATP-binding protein/permease"/>
    <property type="match status" value="1"/>
</dbReference>
<dbReference type="SUPFAM" id="SSF90123">
    <property type="entry name" value="ABC transporter transmembrane region"/>
    <property type="match status" value="1"/>
</dbReference>
<name>A0A927ZTE6_SELRU</name>
<comment type="subcellular location">
    <subcellularLocation>
        <location evidence="1">Cell membrane</location>
        <topology evidence="1">Multi-pass membrane protein</topology>
    </subcellularLocation>
</comment>
<dbReference type="Pfam" id="PF00664">
    <property type="entry name" value="ABC_membrane"/>
    <property type="match status" value="1"/>
</dbReference>
<feature type="transmembrane region" description="Helical" evidence="10">
    <location>
        <begin position="345"/>
        <end position="367"/>
    </location>
</feature>
<feature type="domain" description="ABC transmembrane type-1" evidence="12">
    <location>
        <begin position="350"/>
        <end position="638"/>
    </location>
</feature>
<dbReference type="InterPro" id="IPR017871">
    <property type="entry name" value="ABC_transporter-like_CS"/>
</dbReference>
<feature type="transmembrane region" description="Helical" evidence="10">
    <location>
        <begin position="462"/>
        <end position="482"/>
    </location>
</feature>
<gene>
    <name evidence="13" type="ORF">E7201_10075</name>
</gene>
<keyword evidence="8 10" id="KW-1133">Transmembrane helix</keyword>
<dbReference type="Proteomes" id="UP000761380">
    <property type="component" value="Unassembled WGS sequence"/>
</dbReference>
<keyword evidence="6" id="KW-0645">Protease</keyword>
<evidence type="ECO:0000256" key="2">
    <source>
        <dbReference type="ARBA" id="ARBA00022448"/>
    </source>
</evidence>
<dbReference type="EMBL" id="SVBY01000089">
    <property type="protein sequence ID" value="MBE6093488.1"/>
    <property type="molecule type" value="Genomic_DNA"/>
</dbReference>
<dbReference type="Pfam" id="PF00005">
    <property type="entry name" value="ABC_tran"/>
    <property type="match status" value="1"/>
</dbReference>
<dbReference type="InterPro" id="IPR003439">
    <property type="entry name" value="ABC_transporter-like_ATP-bd"/>
</dbReference>
<keyword evidence="7" id="KW-0067">ATP-binding</keyword>
<dbReference type="InterPro" id="IPR027417">
    <property type="entry name" value="P-loop_NTPase"/>
</dbReference>
<dbReference type="PROSITE" id="PS50929">
    <property type="entry name" value="ABC_TM1F"/>
    <property type="match status" value="1"/>
</dbReference>
<evidence type="ECO:0000256" key="1">
    <source>
        <dbReference type="ARBA" id="ARBA00004651"/>
    </source>
</evidence>
<protein>
    <submittedName>
        <fullName evidence="13">NHLP bacteriocin export ABC transporter permease/ATPase subunit</fullName>
    </submittedName>
</protein>
<evidence type="ECO:0000313" key="14">
    <source>
        <dbReference type="Proteomes" id="UP000761380"/>
    </source>
</evidence>
<dbReference type="Gene3D" id="3.40.50.300">
    <property type="entry name" value="P-loop containing nucleotide triphosphate hydrolases"/>
    <property type="match status" value="1"/>
</dbReference>
<feature type="domain" description="ABC transporter" evidence="11">
    <location>
        <begin position="670"/>
        <end position="914"/>
    </location>
</feature>
<evidence type="ECO:0000256" key="5">
    <source>
        <dbReference type="ARBA" id="ARBA00022741"/>
    </source>
</evidence>
<keyword evidence="6" id="KW-0378">Hydrolase</keyword>
<accession>A0A927ZTE6</accession>
<proteinExistence type="predicted"/>
<dbReference type="GO" id="GO:0140359">
    <property type="term" value="F:ABC-type transporter activity"/>
    <property type="evidence" value="ECO:0007669"/>
    <property type="project" value="InterPro"/>
</dbReference>
<dbReference type="InterPro" id="IPR036640">
    <property type="entry name" value="ABC1_TM_sf"/>
</dbReference>
<reference evidence="13" key="1">
    <citation type="submission" date="2019-04" db="EMBL/GenBank/DDBJ databases">
        <title>Evolution of Biomass-Degrading Anaerobic Consortia Revealed by Metagenomics.</title>
        <authorList>
            <person name="Peng X."/>
        </authorList>
    </citation>
    <scope>NUCLEOTIDE SEQUENCE</scope>
    <source>
        <strain evidence="13">SIG240</strain>
    </source>
</reference>
<evidence type="ECO:0000259" key="11">
    <source>
        <dbReference type="PROSITE" id="PS50893"/>
    </source>
</evidence>
<evidence type="ECO:0000256" key="7">
    <source>
        <dbReference type="ARBA" id="ARBA00022840"/>
    </source>
</evidence>
<dbReference type="PROSITE" id="PS50893">
    <property type="entry name" value="ABC_TRANSPORTER_2"/>
    <property type="match status" value="1"/>
</dbReference>
<organism evidence="13 14">
    <name type="scientific">Selenomonas ruminantium</name>
    <dbReference type="NCBI Taxonomy" id="971"/>
    <lineage>
        <taxon>Bacteria</taxon>
        <taxon>Bacillati</taxon>
        <taxon>Bacillota</taxon>
        <taxon>Negativicutes</taxon>
        <taxon>Selenomonadales</taxon>
        <taxon>Selenomonadaceae</taxon>
        <taxon>Selenomonas</taxon>
    </lineage>
</organism>
<dbReference type="InterPro" id="IPR003593">
    <property type="entry name" value="AAA+_ATPase"/>
</dbReference>
<feature type="transmembrane region" description="Helical" evidence="10">
    <location>
        <begin position="387"/>
        <end position="408"/>
    </location>
</feature>
<dbReference type="NCBIfam" id="TIGR03797">
    <property type="entry name" value="NHLM_micro_ABC2"/>
    <property type="match status" value="1"/>
</dbReference>
<dbReference type="GO" id="GO:0016887">
    <property type="term" value="F:ATP hydrolysis activity"/>
    <property type="evidence" value="ECO:0007669"/>
    <property type="project" value="InterPro"/>
</dbReference>
<keyword evidence="5" id="KW-0547">Nucleotide-binding</keyword>
<dbReference type="InterPro" id="IPR011527">
    <property type="entry name" value="ABC1_TM_dom"/>
</dbReference>
<evidence type="ECO:0000259" key="12">
    <source>
        <dbReference type="PROSITE" id="PS50929"/>
    </source>
</evidence>
<dbReference type="SMART" id="SM00382">
    <property type="entry name" value="AAA"/>
    <property type="match status" value="1"/>
</dbReference>
<keyword evidence="9 10" id="KW-0472">Membrane</keyword>
<dbReference type="GO" id="GO:0034040">
    <property type="term" value="F:ATPase-coupled lipid transmembrane transporter activity"/>
    <property type="evidence" value="ECO:0007669"/>
    <property type="project" value="TreeGrafter"/>
</dbReference>
<keyword evidence="6" id="KW-0788">Thiol protease</keyword>
<evidence type="ECO:0000256" key="8">
    <source>
        <dbReference type="ARBA" id="ARBA00022989"/>
    </source>
</evidence>
<dbReference type="GO" id="GO:0005524">
    <property type="term" value="F:ATP binding"/>
    <property type="evidence" value="ECO:0007669"/>
    <property type="project" value="UniProtKB-KW"/>
</dbReference>